<gene>
    <name evidence="1" type="ORF">GOCE00092_LOCUS4493</name>
</gene>
<evidence type="ECO:0000313" key="1">
    <source>
        <dbReference type="EMBL" id="CAD9275585.1"/>
    </source>
</evidence>
<organism evidence="1">
    <name type="scientific">Grammatophora oceanica</name>
    <dbReference type="NCBI Taxonomy" id="210454"/>
    <lineage>
        <taxon>Eukaryota</taxon>
        <taxon>Sar</taxon>
        <taxon>Stramenopiles</taxon>
        <taxon>Ochrophyta</taxon>
        <taxon>Bacillariophyta</taxon>
        <taxon>Fragilariophyceae</taxon>
        <taxon>Fragilariophycidae</taxon>
        <taxon>Rhabdonematales</taxon>
        <taxon>Grammatophoraceae</taxon>
        <taxon>Grammatophora</taxon>
    </lineage>
</organism>
<accession>A0A7S1Y439</accession>
<dbReference type="AlphaFoldDB" id="A0A7S1Y439"/>
<dbReference type="EMBL" id="HBGK01008676">
    <property type="protein sequence ID" value="CAD9275585.1"/>
    <property type="molecule type" value="Transcribed_RNA"/>
</dbReference>
<name>A0A7S1Y439_9STRA</name>
<reference evidence="1" key="1">
    <citation type="submission" date="2021-01" db="EMBL/GenBank/DDBJ databases">
        <authorList>
            <person name="Corre E."/>
            <person name="Pelletier E."/>
            <person name="Niang G."/>
            <person name="Scheremetjew M."/>
            <person name="Finn R."/>
            <person name="Kale V."/>
            <person name="Holt S."/>
            <person name="Cochrane G."/>
            <person name="Meng A."/>
            <person name="Brown T."/>
            <person name="Cohen L."/>
        </authorList>
    </citation>
    <scope>NUCLEOTIDE SEQUENCE</scope>
    <source>
        <strain evidence="1">CCMP 410</strain>
    </source>
</reference>
<proteinExistence type="predicted"/>
<sequence length="109" mass="12654">MRKLLCCCTHNDNEELRSCRPCAHKNEDYCSNRNQNTKSCGEEGDDEMTRMSGRSRAREHLLRFLAEGRSYGWSRMLNFARKRWVCLGNATMIKFNAELCDIAITPSNE</sequence>
<protein>
    <submittedName>
        <fullName evidence="1">Uncharacterized protein</fullName>
    </submittedName>
</protein>